<keyword evidence="7 10" id="KW-0067">ATP-binding</keyword>
<feature type="domain" description="GHMP kinase C-terminal" evidence="12">
    <location>
        <begin position="203"/>
        <end position="261"/>
    </location>
</feature>
<evidence type="ECO:0000256" key="3">
    <source>
        <dbReference type="ARBA" id="ARBA00017473"/>
    </source>
</evidence>
<dbReference type="GO" id="GO:0050515">
    <property type="term" value="F:4-(cytidine 5'-diphospho)-2-C-methyl-D-erythritol kinase activity"/>
    <property type="evidence" value="ECO:0007669"/>
    <property type="project" value="UniProtKB-EC"/>
</dbReference>
<dbReference type="HAMAP" id="MF_00061">
    <property type="entry name" value="IspE"/>
    <property type="match status" value="1"/>
</dbReference>
<dbReference type="NCBIfam" id="TIGR00154">
    <property type="entry name" value="ispE"/>
    <property type="match status" value="1"/>
</dbReference>
<proteinExistence type="inferred from homology"/>
<keyword evidence="8 10" id="KW-0414">Isoprene biosynthesis</keyword>
<comment type="caution">
    <text evidence="13">The sequence shown here is derived from an EMBL/GenBank/DDBJ whole genome shotgun (WGS) entry which is preliminary data.</text>
</comment>
<feature type="domain" description="GHMP kinase N-terminal" evidence="11">
    <location>
        <begin position="72"/>
        <end position="148"/>
    </location>
</feature>
<dbReference type="InterPro" id="IPR013750">
    <property type="entry name" value="GHMP_kinase_C_dom"/>
</dbReference>
<evidence type="ECO:0000256" key="7">
    <source>
        <dbReference type="ARBA" id="ARBA00022840"/>
    </source>
</evidence>
<evidence type="ECO:0000313" key="13">
    <source>
        <dbReference type="EMBL" id="NMQ20705.1"/>
    </source>
</evidence>
<organism evidence="13 14">
    <name type="scientific">Candidatus Competibacter phosphatis</name>
    <dbReference type="NCBI Taxonomy" id="221280"/>
    <lineage>
        <taxon>Bacteria</taxon>
        <taxon>Pseudomonadati</taxon>
        <taxon>Pseudomonadota</taxon>
        <taxon>Gammaproteobacteria</taxon>
        <taxon>Candidatus Competibacteraceae</taxon>
        <taxon>Candidatus Competibacter</taxon>
    </lineage>
</organism>
<dbReference type="RefSeq" id="WP_169249974.1">
    <property type="nucleotide sequence ID" value="NZ_SPMZ01000059.1"/>
</dbReference>
<dbReference type="InterPro" id="IPR006204">
    <property type="entry name" value="GHMP_kinase_N_dom"/>
</dbReference>
<dbReference type="InterPro" id="IPR020568">
    <property type="entry name" value="Ribosomal_Su5_D2-typ_SF"/>
</dbReference>
<evidence type="ECO:0000259" key="11">
    <source>
        <dbReference type="Pfam" id="PF00288"/>
    </source>
</evidence>
<reference evidence="13 14" key="1">
    <citation type="submission" date="2019-03" db="EMBL/GenBank/DDBJ databases">
        <title>Metabolic reconstructions from genomes of highly enriched 'Candidatus Accumulibacter' and 'Candidatus Competibacter' bioreactor populations.</title>
        <authorList>
            <person name="Annavajhala M.K."/>
            <person name="Welles L."/>
            <person name="Abbas B."/>
            <person name="Sorokin D."/>
            <person name="Park H."/>
            <person name="Van Loosdrecht M."/>
            <person name="Chandran K."/>
        </authorList>
    </citation>
    <scope>NUCLEOTIDE SEQUENCE [LARGE SCALE GENOMIC DNA]</scope>
    <source>
        <strain evidence="13 14">SBR_G</strain>
    </source>
</reference>
<evidence type="ECO:0000256" key="9">
    <source>
        <dbReference type="ARBA" id="ARBA00032554"/>
    </source>
</evidence>
<dbReference type="InterPro" id="IPR036554">
    <property type="entry name" value="GHMP_kinase_C_sf"/>
</dbReference>
<protein>
    <recommendedName>
        <fullName evidence="3 10">4-diphosphocytidyl-2-C-methyl-D-erythritol kinase</fullName>
        <shortName evidence="10">CMK</shortName>
        <ecNumber evidence="2 10">2.7.1.148</ecNumber>
    </recommendedName>
    <alternativeName>
        <fullName evidence="9 10">4-(cytidine-5'-diphospho)-2-C-methyl-D-erythritol kinase</fullName>
    </alternativeName>
</protein>
<dbReference type="Proteomes" id="UP000760480">
    <property type="component" value="Unassembled WGS sequence"/>
</dbReference>
<name>A0ABX1TQR6_9GAMM</name>
<dbReference type="PANTHER" id="PTHR43527">
    <property type="entry name" value="4-DIPHOSPHOCYTIDYL-2-C-METHYL-D-ERYTHRITOL KINASE, CHLOROPLASTIC"/>
    <property type="match status" value="1"/>
</dbReference>
<evidence type="ECO:0000259" key="12">
    <source>
        <dbReference type="Pfam" id="PF08544"/>
    </source>
</evidence>
<evidence type="ECO:0000256" key="8">
    <source>
        <dbReference type="ARBA" id="ARBA00023229"/>
    </source>
</evidence>
<dbReference type="EMBL" id="SPMZ01000059">
    <property type="protein sequence ID" value="NMQ20705.1"/>
    <property type="molecule type" value="Genomic_DNA"/>
</dbReference>
<keyword evidence="14" id="KW-1185">Reference proteome</keyword>
<comment type="function">
    <text evidence="10">Catalyzes the phosphorylation of the position 2 hydroxy group of 4-diphosphocytidyl-2C-methyl-D-erythritol.</text>
</comment>
<feature type="binding site" evidence="10">
    <location>
        <begin position="99"/>
        <end position="109"/>
    </location>
    <ligand>
        <name>ATP</name>
        <dbReference type="ChEBI" id="CHEBI:30616"/>
    </ligand>
</feature>
<dbReference type="EC" id="2.7.1.148" evidence="2 10"/>
<comment type="similarity">
    <text evidence="1 10">Belongs to the GHMP kinase family. IspE subfamily.</text>
</comment>
<sequence length="290" mass="31322">MDAVTSDPAAWPAPAKLNRMLRIVGRRADGYHLLQTVFQFLDRGDRLWFEARDDGAIDRHGEVVGVPPEADLTVRAARLLQQATGTGRGALIRIDKHLPMGGGLGGGSSDAATTLVALNHYWQTGLTLTELAELGLRLGADVPVFVHGRAAWAEGVGERLTPLDLDEPWFVVLAPACHVATSAVFNDSELTRNSSLITITDFMMGAGGNDCEAVVYRRYPEVAAAASWLARYGLARLTGTGACVFASFPSADQARRVLDRLPPGWKGFVARGRNRSPLHERLMRAHAAFA</sequence>
<evidence type="ECO:0000256" key="1">
    <source>
        <dbReference type="ARBA" id="ARBA00009684"/>
    </source>
</evidence>
<accession>A0ABX1TQR6</accession>
<dbReference type="SUPFAM" id="SSF55060">
    <property type="entry name" value="GHMP Kinase, C-terminal domain"/>
    <property type="match status" value="1"/>
</dbReference>
<comment type="pathway">
    <text evidence="10">Isoprenoid biosynthesis; isopentenyl diphosphate biosynthesis via DXP pathway; isopentenyl diphosphate from 1-deoxy-D-xylulose 5-phosphate: step 3/6.</text>
</comment>
<evidence type="ECO:0000256" key="2">
    <source>
        <dbReference type="ARBA" id="ARBA00012052"/>
    </source>
</evidence>
<dbReference type="PIRSF" id="PIRSF010376">
    <property type="entry name" value="IspE"/>
    <property type="match status" value="1"/>
</dbReference>
<evidence type="ECO:0000256" key="6">
    <source>
        <dbReference type="ARBA" id="ARBA00022777"/>
    </source>
</evidence>
<evidence type="ECO:0000256" key="5">
    <source>
        <dbReference type="ARBA" id="ARBA00022741"/>
    </source>
</evidence>
<keyword evidence="4 10" id="KW-0808">Transferase</keyword>
<gene>
    <name evidence="10 13" type="primary">ispE</name>
    <name evidence="13" type="ORF">E4P82_16805</name>
</gene>
<keyword evidence="5 10" id="KW-0547">Nucleotide-binding</keyword>
<dbReference type="Gene3D" id="3.30.230.10">
    <property type="match status" value="1"/>
</dbReference>
<dbReference type="InterPro" id="IPR014721">
    <property type="entry name" value="Ribsml_uS5_D2-typ_fold_subgr"/>
</dbReference>
<evidence type="ECO:0000256" key="10">
    <source>
        <dbReference type="HAMAP-Rule" id="MF_00061"/>
    </source>
</evidence>
<comment type="catalytic activity">
    <reaction evidence="10">
        <text>4-CDP-2-C-methyl-D-erythritol + ATP = 4-CDP-2-C-methyl-D-erythritol 2-phosphate + ADP + H(+)</text>
        <dbReference type="Rhea" id="RHEA:18437"/>
        <dbReference type="ChEBI" id="CHEBI:15378"/>
        <dbReference type="ChEBI" id="CHEBI:30616"/>
        <dbReference type="ChEBI" id="CHEBI:57823"/>
        <dbReference type="ChEBI" id="CHEBI:57919"/>
        <dbReference type="ChEBI" id="CHEBI:456216"/>
        <dbReference type="EC" id="2.7.1.148"/>
    </reaction>
</comment>
<dbReference type="Gene3D" id="3.30.70.890">
    <property type="entry name" value="GHMP kinase, C-terminal domain"/>
    <property type="match status" value="1"/>
</dbReference>
<dbReference type="InterPro" id="IPR004424">
    <property type="entry name" value="IspE"/>
</dbReference>
<dbReference type="Pfam" id="PF00288">
    <property type="entry name" value="GHMP_kinases_N"/>
    <property type="match status" value="1"/>
</dbReference>
<feature type="active site" evidence="10">
    <location>
        <position position="141"/>
    </location>
</feature>
<evidence type="ECO:0000313" key="14">
    <source>
        <dbReference type="Proteomes" id="UP000760480"/>
    </source>
</evidence>
<feature type="active site" evidence="10">
    <location>
        <position position="16"/>
    </location>
</feature>
<keyword evidence="6 10" id="KW-0418">Kinase</keyword>
<evidence type="ECO:0000256" key="4">
    <source>
        <dbReference type="ARBA" id="ARBA00022679"/>
    </source>
</evidence>
<dbReference type="SUPFAM" id="SSF54211">
    <property type="entry name" value="Ribosomal protein S5 domain 2-like"/>
    <property type="match status" value="1"/>
</dbReference>
<dbReference type="Pfam" id="PF08544">
    <property type="entry name" value="GHMP_kinases_C"/>
    <property type="match status" value="1"/>
</dbReference>
<dbReference type="PANTHER" id="PTHR43527:SF2">
    <property type="entry name" value="4-DIPHOSPHOCYTIDYL-2-C-METHYL-D-ERYTHRITOL KINASE, CHLOROPLASTIC"/>
    <property type="match status" value="1"/>
</dbReference>